<dbReference type="AlphaFoldDB" id="A0A452GI51"/>
<evidence type="ECO:0000313" key="2">
    <source>
        <dbReference type="Ensembl" id="ENSGAGP00000001313.1"/>
    </source>
</evidence>
<feature type="domain" description="KRAB" evidence="1">
    <location>
        <begin position="1"/>
        <end position="73"/>
    </location>
</feature>
<dbReference type="CDD" id="cd07765">
    <property type="entry name" value="KRAB_A-box"/>
    <property type="match status" value="1"/>
</dbReference>
<reference evidence="2" key="3">
    <citation type="submission" date="2025-09" db="UniProtKB">
        <authorList>
            <consortium name="Ensembl"/>
        </authorList>
    </citation>
    <scope>IDENTIFICATION</scope>
</reference>
<dbReference type="InterPro" id="IPR050169">
    <property type="entry name" value="Krueppel_C2H2_ZnF"/>
</dbReference>
<reference evidence="2" key="2">
    <citation type="submission" date="2025-08" db="UniProtKB">
        <authorList>
            <consortium name="Ensembl"/>
        </authorList>
    </citation>
    <scope>IDENTIFICATION</scope>
</reference>
<proteinExistence type="predicted"/>
<dbReference type="PANTHER" id="PTHR23232:SF142">
    <property type="entry name" value="GASTRULA ZINC FINGER PROTEIN XLCGF57.1-LIKE-RELATED"/>
    <property type="match status" value="1"/>
</dbReference>
<organism evidence="2 3">
    <name type="scientific">Gopherus agassizii</name>
    <name type="common">Agassiz's desert tortoise</name>
    <dbReference type="NCBI Taxonomy" id="38772"/>
    <lineage>
        <taxon>Eukaryota</taxon>
        <taxon>Metazoa</taxon>
        <taxon>Chordata</taxon>
        <taxon>Craniata</taxon>
        <taxon>Vertebrata</taxon>
        <taxon>Euteleostomi</taxon>
        <taxon>Archelosauria</taxon>
        <taxon>Testudinata</taxon>
        <taxon>Testudines</taxon>
        <taxon>Cryptodira</taxon>
        <taxon>Durocryptodira</taxon>
        <taxon>Testudinoidea</taxon>
        <taxon>Testudinidae</taxon>
        <taxon>Gopherus</taxon>
    </lineage>
</organism>
<accession>A0A452GI51</accession>
<dbReference type="PROSITE" id="PS50805">
    <property type="entry name" value="KRAB"/>
    <property type="match status" value="1"/>
</dbReference>
<dbReference type="Ensembl" id="ENSGAGT00000001472.1">
    <property type="protein sequence ID" value="ENSGAGP00000001313.1"/>
    <property type="gene ID" value="ENSGAGG00000001057.1"/>
</dbReference>
<dbReference type="Proteomes" id="UP000291020">
    <property type="component" value="Unassembled WGS sequence"/>
</dbReference>
<dbReference type="InterPro" id="IPR001909">
    <property type="entry name" value="KRAB"/>
</dbReference>
<dbReference type="Pfam" id="PF01352">
    <property type="entry name" value="KRAB"/>
    <property type="match status" value="1"/>
</dbReference>
<sequence length="111" mass="12501">AVYFTREEGALLDPNQRALYRDVMQENYENVTSLGKSYSPFSSWNGKRRVMVHASHTMQPLLCPVSASPQYASDTHTTRDPPLLQNTLGTEHRSRIAQCQISPVCSSKTED</sequence>
<dbReference type="GO" id="GO:0006355">
    <property type="term" value="P:regulation of DNA-templated transcription"/>
    <property type="evidence" value="ECO:0007669"/>
    <property type="project" value="InterPro"/>
</dbReference>
<dbReference type="SUPFAM" id="SSF109640">
    <property type="entry name" value="KRAB domain (Kruppel-associated box)"/>
    <property type="match status" value="1"/>
</dbReference>
<protein>
    <recommendedName>
        <fullName evidence="1">KRAB domain-containing protein</fullName>
    </recommendedName>
</protein>
<dbReference type="PANTHER" id="PTHR23232">
    <property type="entry name" value="KRAB DOMAIN C2H2 ZINC FINGER"/>
    <property type="match status" value="1"/>
</dbReference>
<dbReference type="Gene3D" id="6.10.140.140">
    <property type="match status" value="1"/>
</dbReference>
<dbReference type="STRING" id="38772.ENSGAGP00000001313"/>
<name>A0A452GI51_9SAUR</name>
<keyword evidence="3" id="KW-1185">Reference proteome</keyword>
<evidence type="ECO:0000259" key="1">
    <source>
        <dbReference type="PROSITE" id="PS50805"/>
    </source>
</evidence>
<evidence type="ECO:0000313" key="3">
    <source>
        <dbReference type="Proteomes" id="UP000291020"/>
    </source>
</evidence>
<dbReference type="SMART" id="SM00349">
    <property type="entry name" value="KRAB"/>
    <property type="match status" value="1"/>
</dbReference>
<reference evidence="3" key="1">
    <citation type="journal article" date="2017" name="PLoS ONE">
        <title>The Agassiz's desert tortoise genome provides a resource for the conservation of a threatened species.</title>
        <authorList>
            <person name="Tollis M."/>
            <person name="DeNardo D.F."/>
            <person name="Cornelius J.A."/>
            <person name="Dolby G.A."/>
            <person name="Edwards T."/>
            <person name="Henen B.T."/>
            <person name="Karl A.E."/>
            <person name="Murphy R.W."/>
            <person name="Kusumi K."/>
        </authorList>
    </citation>
    <scope>NUCLEOTIDE SEQUENCE [LARGE SCALE GENOMIC DNA]</scope>
</reference>
<dbReference type="InterPro" id="IPR036051">
    <property type="entry name" value="KRAB_dom_sf"/>
</dbReference>